<evidence type="ECO:0000313" key="5">
    <source>
        <dbReference type="EMBL" id="KGO32449.1"/>
    </source>
</evidence>
<dbReference type="InterPro" id="IPR051914">
    <property type="entry name" value="FAD-linked_OxidoTrans_Type4"/>
</dbReference>
<dbReference type="Pfam" id="PF01565">
    <property type="entry name" value="FAD_binding_4"/>
    <property type="match status" value="1"/>
</dbReference>
<proteinExistence type="predicted"/>
<keyword evidence="3" id="KW-0560">Oxidoreductase</keyword>
<organism evidence="5 6">
    <name type="scientific">Oenococcus alcoholitolerans</name>
    <dbReference type="NCBI Taxonomy" id="931074"/>
    <lineage>
        <taxon>Bacteria</taxon>
        <taxon>Bacillati</taxon>
        <taxon>Bacillota</taxon>
        <taxon>Bacilli</taxon>
        <taxon>Lactobacillales</taxon>
        <taxon>Lactobacillaceae</taxon>
        <taxon>Oenococcus</taxon>
    </lineage>
</organism>
<keyword evidence="2" id="KW-0274">FAD</keyword>
<dbReference type="InterPro" id="IPR016164">
    <property type="entry name" value="FAD-linked_Oxase-like_C"/>
</dbReference>
<evidence type="ECO:0000256" key="2">
    <source>
        <dbReference type="ARBA" id="ARBA00022827"/>
    </source>
</evidence>
<keyword evidence="6" id="KW-1185">Reference proteome</keyword>
<name>A0ABR4XTU7_9LACO</name>
<dbReference type="SUPFAM" id="SSF55103">
    <property type="entry name" value="FAD-linked oxidases, C-terminal domain"/>
    <property type="match status" value="1"/>
</dbReference>
<reference evidence="5 6" key="1">
    <citation type="journal article" date="2014" name="Antonie Van Leeuwenhoek">
        <title>Oenococcus alcoholitolerans sp. nov., a lactic acid bacteria isolated from cachaca and ethanol fermentation processes.</title>
        <authorList>
            <person name="Badotti F."/>
            <person name="Moreira A.P."/>
            <person name="Tonon L.A."/>
            <person name="de Lucena B.T."/>
            <person name="Gomes Fde C."/>
            <person name="Kruger R."/>
            <person name="Thompson C.C."/>
            <person name="de Morais M.A.Jr."/>
            <person name="Rosa C.A."/>
            <person name="Thompson F.L."/>
        </authorList>
    </citation>
    <scope>NUCLEOTIDE SEQUENCE [LARGE SCALE GENOMIC DNA]</scope>
    <source>
        <strain evidence="5 6">UFRJ-M7.2.18</strain>
    </source>
</reference>
<dbReference type="InterPro" id="IPR036318">
    <property type="entry name" value="FAD-bd_PCMH-like_sf"/>
</dbReference>
<dbReference type="InterPro" id="IPR006094">
    <property type="entry name" value="Oxid_FAD_bind_N"/>
</dbReference>
<dbReference type="EMBL" id="AXCV01000018">
    <property type="protein sequence ID" value="KGO32449.1"/>
    <property type="molecule type" value="Genomic_DNA"/>
</dbReference>
<gene>
    <name evidence="5" type="ORF">Q757_00905</name>
</gene>
<dbReference type="Proteomes" id="UP000030023">
    <property type="component" value="Unassembled WGS sequence"/>
</dbReference>
<evidence type="ECO:0000256" key="3">
    <source>
        <dbReference type="ARBA" id="ARBA00023002"/>
    </source>
</evidence>
<dbReference type="Gene3D" id="3.30.465.10">
    <property type="match status" value="1"/>
</dbReference>
<dbReference type="PANTHER" id="PTHR42934">
    <property type="entry name" value="GLYCOLATE OXIDASE SUBUNIT GLCD"/>
    <property type="match status" value="1"/>
</dbReference>
<evidence type="ECO:0000259" key="4">
    <source>
        <dbReference type="PROSITE" id="PS51387"/>
    </source>
</evidence>
<dbReference type="InterPro" id="IPR016169">
    <property type="entry name" value="FAD-bd_PCMH_sub2"/>
</dbReference>
<dbReference type="PROSITE" id="PS51387">
    <property type="entry name" value="FAD_PCMH"/>
    <property type="match status" value="1"/>
</dbReference>
<evidence type="ECO:0000256" key="1">
    <source>
        <dbReference type="ARBA" id="ARBA00022630"/>
    </source>
</evidence>
<feature type="domain" description="FAD-binding PCMH-type" evidence="4">
    <location>
        <begin position="45"/>
        <end position="224"/>
    </location>
</feature>
<dbReference type="InterPro" id="IPR016166">
    <property type="entry name" value="FAD-bd_PCMH"/>
</dbReference>
<comment type="caution">
    <text evidence="5">The sequence shown here is derived from an EMBL/GenBank/DDBJ whole genome shotgun (WGS) entry which is preliminary data.</text>
</comment>
<accession>A0ABR4XTU7</accession>
<dbReference type="SUPFAM" id="SSF56176">
    <property type="entry name" value="FAD-binding/transporter-associated domain-like"/>
    <property type="match status" value="1"/>
</dbReference>
<protein>
    <submittedName>
        <fullName evidence="5">FAD-binding protein</fullName>
    </submittedName>
</protein>
<keyword evidence="1" id="KW-0285">Flavoprotein</keyword>
<dbReference type="PANTHER" id="PTHR42934:SF2">
    <property type="entry name" value="GLYCOLATE OXIDASE SUBUNIT GLCD"/>
    <property type="match status" value="1"/>
</dbReference>
<sequence>MAVFTAYTNDQIINFLKEKAPHADIHIDDKIAAEHTANGKAEDSIEGKILAYVAAGDKEDIRGVLQTAQKFHLPIIPQTADTSTVIGADGIDGGIILSLIKLNHIKEINKDDSIAVIEPGVINQDLDKAARKQGMFYAPDPASKPISSLGGNISTNAGGLSGVRYGATKDSVLGLKVMLTNGKEIKLGTRTYKQAYGYDLTQLMIGSEGTLGIVTEITVKLFPIPLGKTITGIAFFDDMAKLADGVKAIRNSGLYPSMLEALDGKTVKALDRYEETNYAQSDKSSLLIFSIDSASELKLKLSKRF</sequence>
<evidence type="ECO:0000313" key="6">
    <source>
        <dbReference type="Proteomes" id="UP000030023"/>
    </source>
</evidence>